<dbReference type="EMBL" id="MDYN01000001">
    <property type="protein sequence ID" value="OQD90863.1"/>
    <property type="molecule type" value="Genomic_DNA"/>
</dbReference>
<dbReference type="PANTHER" id="PTHR45964:SF5">
    <property type="entry name" value="WSCD FAMILY MEMBER CG9164"/>
    <property type="match status" value="1"/>
</dbReference>
<keyword evidence="3" id="KW-1133">Transmembrane helix</keyword>
<feature type="compositionally biased region" description="Low complexity" evidence="2">
    <location>
        <begin position="213"/>
        <end position="265"/>
    </location>
</feature>
<name>A0A1V6QNQ8_9EURO</name>
<keyword evidence="6" id="KW-1185">Reference proteome</keyword>
<feature type="region of interest" description="Disordered" evidence="2">
    <location>
        <begin position="213"/>
        <end position="269"/>
    </location>
</feature>
<sequence length="365" mass="38498">MCVIKDSLTIVTWHSKGTSGMPKAPSRPVSSQYGNRSTDPLKFFRVTQAVPSSSLTPATASSGVYFPPSDTRPHFFHFRLIMLFNIQSTLVLSTALFAASSVAQSGFKVVPRGSADGKLVGCYSSAPGYGSSKDYTYQSSGWCLNKCYAANSAAFALTGGSTCMCGDTLPPDSDKVDSSKCNKACTGWPSDMCGGSDYYSIYTTNYEDDVPTYSESKSTTTTSSSESTSTQTGADAASTAVSSTVPQQTTEVVSSKESSASASVEAKTKSSHNTAAIAAGVVIGVVGFAALCGAAFFFWRSKQNKTNAAFGGGTTGGYGRDSNPPSMSDSRFDGDYMAQRRQSNGSIDDDHDFSRRILQVTNPDR</sequence>
<feature type="transmembrane region" description="Helical" evidence="3">
    <location>
        <begin position="275"/>
        <end position="299"/>
    </location>
</feature>
<accession>A0A1V6QNQ8</accession>
<dbReference type="Proteomes" id="UP000191672">
    <property type="component" value="Unassembled WGS sequence"/>
</dbReference>
<comment type="caution">
    <text evidence="5">The sequence shown here is derived from an EMBL/GenBank/DDBJ whole genome shotgun (WGS) entry which is preliminary data.</text>
</comment>
<reference evidence="6" key="1">
    <citation type="journal article" date="2017" name="Nat. Microbiol.">
        <title>Global analysis of biosynthetic gene clusters reveals vast potential of secondary metabolite production in Penicillium species.</title>
        <authorList>
            <person name="Nielsen J.C."/>
            <person name="Grijseels S."/>
            <person name="Prigent S."/>
            <person name="Ji B."/>
            <person name="Dainat J."/>
            <person name="Nielsen K.F."/>
            <person name="Frisvad J.C."/>
            <person name="Workman M."/>
            <person name="Nielsen J."/>
        </authorList>
    </citation>
    <scope>NUCLEOTIDE SEQUENCE [LARGE SCALE GENOMIC DNA]</scope>
    <source>
        <strain evidence="6">IBT 31811</strain>
    </source>
</reference>
<proteinExistence type="predicted"/>
<dbReference type="PANTHER" id="PTHR45964">
    <property type="entry name" value="WSCD FAMILY MEMBER CG9164"/>
    <property type="match status" value="1"/>
</dbReference>
<evidence type="ECO:0000256" key="3">
    <source>
        <dbReference type="SAM" id="Phobius"/>
    </source>
</evidence>
<evidence type="ECO:0000256" key="2">
    <source>
        <dbReference type="SAM" id="MobiDB-lite"/>
    </source>
</evidence>
<evidence type="ECO:0000259" key="4">
    <source>
        <dbReference type="PROSITE" id="PS51212"/>
    </source>
</evidence>
<dbReference type="AlphaFoldDB" id="A0A1V6QNQ8"/>
<feature type="region of interest" description="Disordered" evidence="2">
    <location>
        <begin position="309"/>
        <end position="365"/>
    </location>
</feature>
<feature type="compositionally biased region" description="Gly residues" evidence="2">
    <location>
        <begin position="310"/>
        <end position="319"/>
    </location>
</feature>
<protein>
    <recommendedName>
        <fullName evidence="4">WSC domain-containing protein</fullName>
    </recommendedName>
</protein>
<dbReference type="InterPro" id="IPR051589">
    <property type="entry name" value="Sialate-O-sulfotransferase"/>
</dbReference>
<dbReference type="InterPro" id="IPR002889">
    <property type="entry name" value="WSC_carb-bd"/>
</dbReference>
<keyword evidence="3" id="KW-0812">Transmembrane</keyword>
<gene>
    <name evidence="5" type="ORF">PENANT_c001G07601</name>
</gene>
<keyword evidence="3" id="KW-0472">Membrane</keyword>
<dbReference type="STRING" id="416450.A0A1V6QNQ8"/>
<feature type="domain" description="WSC" evidence="4">
    <location>
        <begin position="116"/>
        <end position="205"/>
    </location>
</feature>
<evidence type="ECO:0000256" key="1">
    <source>
        <dbReference type="ARBA" id="ARBA00022737"/>
    </source>
</evidence>
<evidence type="ECO:0000313" key="6">
    <source>
        <dbReference type="Proteomes" id="UP000191672"/>
    </source>
</evidence>
<dbReference type="Pfam" id="PF01822">
    <property type="entry name" value="WSC"/>
    <property type="match status" value="1"/>
</dbReference>
<dbReference type="SMART" id="SM00321">
    <property type="entry name" value="WSC"/>
    <property type="match status" value="1"/>
</dbReference>
<dbReference type="PROSITE" id="PS51212">
    <property type="entry name" value="WSC"/>
    <property type="match status" value="1"/>
</dbReference>
<evidence type="ECO:0000313" key="5">
    <source>
        <dbReference type="EMBL" id="OQD90863.1"/>
    </source>
</evidence>
<keyword evidence="1" id="KW-0677">Repeat</keyword>
<organism evidence="5 6">
    <name type="scientific">Penicillium antarcticum</name>
    <dbReference type="NCBI Taxonomy" id="416450"/>
    <lineage>
        <taxon>Eukaryota</taxon>
        <taxon>Fungi</taxon>
        <taxon>Dikarya</taxon>
        <taxon>Ascomycota</taxon>
        <taxon>Pezizomycotina</taxon>
        <taxon>Eurotiomycetes</taxon>
        <taxon>Eurotiomycetidae</taxon>
        <taxon>Eurotiales</taxon>
        <taxon>Aspergillaceae</taxon>
        <taxon>Penicillium</taxon>
    </lineage>
</organism>